<evidence type="ECO:0000256" key="3">
    <source>
        <dbReference type="ARBA" id="ARBA00022840"/>
    </source>
</evidence>
<dbReference type="PANTHER" id="PTHR45629:SF7">
    <property type="entry name" value="DNA EXCISION REPAIR PROTEIN ERCC-6-RELATED"/>
    <property type="match status" value="1"/>
</dbReference>
<dbReference type="CDD" id="cd18004">
    <property type="entry name" value="DEXHc_RAD54"/>
    <property type="match status" value="1"/>
</dbReference>
<dbReference type="InterPro" id="IPR049730">
    <property type="entry name" value="SNF2/RAD54-like_C"/>
</dbReference>
<gene>
    <name evidence="7" type="ORF">F5147DRAFT_679458</name>
</gene>
<dbReference type="Proteomes" id="UP000823399">
    <property type="component" value="Unassembled WGS sequence"/>
</dbReference>
<sequence length="1087" mass="119877">MSAYQSPLTGEKRKLPLDTSSRKKVALESTLGGPSTCRASGSNGGEEFWMIQWRYPQYKKHKTWEGDAVLVLKGIRGSMFDLEGKIMGAGSLNAPKAEENGEYTFGGREIRIDHSISRGEYMSGKCYGRGSAPSPAMTGNTSVKSSSRVTPLPSMKMNVPYKMPLKAIDRKVIDLHPVNLLSTRDPPSTSSLKASAPATYWTANWRKPQNKKHKTWDGDAFVSHVGDKLTVISEKGKILGRKEWDGLALHSGYGFSAGGKQIELDSQVLASQMPSVTGVEDALPELEEDVSAVLSSPSKPSFLLHVKGALPGKENDITVASPSASKAFVPPASFYGQKPNTKPDGPLHDPEAEGAIVMKATTPEHAQKFNKKNLLTVAVVLDPIIARHLRPHQIEGVKFLYECVMGLRRHEGQGCILADEMGLGKTLQTIVLVWTLLKQNPYVGAGPVVGKALIVCPVSLVNNWRAEFHKWLGRDRVGVFTGDKDKSTIKQFLNSRLHQVLVIGYEKLRTIIDDLAYCNPPIGLVICDEGHRLKSSNNKTSTMFKSLRTVRRIILSGTPIQNDLGEFHAMANFCNPGLLDDHATFRRVYEVPILKSRAPDCTEKELEVGEARSAQLSLIAKSFVLRREASILKNYLPPKYEYVVFITPTQLQLSIFSAILNPDKLDRLIDGPTAESLALINMLTKVSNSPVLLKAQADKAKATNTNVIRRPGIDDALSLLPKNVQVEDISMSGKLLALSHLLKAIKERTQEKCIIVSHYTSTLNLIEAFCKKKSYTYFRLDGQTPAAKRQEYVNTFNKSSQYSHFLFLLSSKAGGVGLNLIGASRLCLIDSDWNPSHDLQSMARIHRDGQKRPVFIYRFLTAGTIDEKIYQRQVTKIGLSNSLMGSGSSGSKSDSFSRKDLRDIFRVHPETGCNTHDLLDCACDAVPKHLDDNMTSASGNDIEVGEDNDDDEDPAGTGFVNASQVKPRHIEKMDGAYMKKKQAELASLGEWTHINCLQKLTSDNVHDVILRHLILPSVKDDNEDLAQPKSRLDSLLSAVDLDNITVMDEMTQPLSVRDVPGGTISFLFEKTSVSTLEKNNVEEDSMV</sequence>
<dbReference type="GO" id="GO:0005634">
    <property type="term" value="C:nucleus"/>
    <property type="evidence" value="ECO:0007669"/>
    <property type="project" value="TreeGrafter"/>
</dbReference>
<dbReference type="CDD" id="cd18793">
    <property type="entry name" value="SF2_C_SNF"/>
    <property type="match status" value="1"/>
</dbReference>
<evidence type="ECO:0000259" key="5">
    <source>
        <dbReference type="PROSITE" id="PS51192"/>
    </source>
</evidence>
<keyword evidence="3" id="KW-0067">ATP-binding</keyword>
<dbReference type="SMART" id="SM00487">
    <property type="entry name" value="DEXDc"/>
    <property type="match status" value="1"/>
</dbReference>
<keyword evidence="1" id="KW-0547">Nucleotide-binding</keyword>
<evidence type="ECO:0000256" key="4">
    <source>
        <dbReference type="SAM" id="MobiDB-lite"/>
    </source>
</evidence>
<name>A0A9P7JX76_9AGAM</name>
<evidence type="ECO:0000256" key="1">
    <source>
        <dbReference type="ARBA" id="ARBA00022741"/>
    </source>
</evidence>
<feature type="region of interest" description="Disordered" evidence="4">
    <location>
        <begin position="934"/>
        <end position="959"/>
    </location>
</feature>
<feature type="domain" description="Helicase C-terminal" evidence="6">
    <location>
        <begin position="737"/>
        <end position="902"/>
    </location>
</feature>
<dbReference type="PANTHER" id="PTHR45629">
    <property type="entry name" value="SNF2/RAD54 FAMILY MEMBER"/>
    <property type="match status" value="1"/>
</dbReference>
<dbReference type="GeneID" id="64698517"/>
<feature type="region of interest" description="Disordered" evidence="4">
    <location>
        <begin position="1"/>
        <end position="20"/>
    </location>
</feature>
<dbReference type="Gene3D" id="3.40.50.300">
    <property type="entry name" value="P-loop containing nucleotide triphosphate hydrolases"/>
    <property type="match status" value="1"/>
</dbReference>
<dbReference type="AlphaFoldDB" id="A0A9P7JX76"/>
<dbReference type="Gene3D" id="3.40.50.10810">
    <property type="entry name" value="Tandem AAA-ATPase domain"/>
    <property type="match status" value="1"/>
</dbReference>
<dbReference type="EMBL" id="JABBWM010000011">
    <property type="protein sequence ID" value="KAG2113742.1"/>
    <property type="molecule type" value="Genomic_DNA"/>
</dbReference>
<dbReference type="InterPro" id="IPR000330">
    <property type="entry name" value="SNF2_N"/>
</dbReference>
<evidence type="ECO:0000259" key="6">
    <source>
        <dbReference type="PROSITE" id="PS51194"/>
    </source>
</evidence>
<dbReference type="FunFam" id="3.40.50.10810:FF:000020">
    <property type="entry name" value="DNA repair and recombination protein RAD54B"/>
    <property type="match status" value="1"/>
</dbReference>
<dbReference type="GO" id="GO:0005524">
    <property type="term" value="F:ATP binding"/>
    <property type="evidence" value="ECO:0007669"/>
    <property type="project" value="InterPro"/>
</dbReference>
<dbReference type="GO" id="GO:0000724">
    <property type="term" value="P:double-strand break repair via homologous recombination"/>
    <property type="evidence" value="ECO:0007669"/>
    <property type="project" value="TreeGrafter"/>
</dbReference>
<dbReference type="GO" id="GO:0015616">
    <property type="term" value="F:DNA translocase activity"/>
    <property type="evidence" value="ECO:0007669"/>
    <property type="project" value="TreeGrafter"/>
</dbReference>
<dbReference type="GO" id="GO:0016787">
    <property type="term" value="F:hydrolase activity"/>
    <property type="evidence" value="ECO:0007669"/>
    <property type="project" value="UniProtKB-KW"/>
</dbReference>
<keyword evidence="8" id="KW-1185">Reference proteome</keyword>
<dbReference type="GO" id="GO:0007131">
    <property type="term" value="P:reciprocal meiotic recombination"/>
    <property type="evidence" value="ECO:0007669"/>
    <property type="project" value="TreeGrafter"/>
</dbReference>
<reference evidence="7" key="1">
    <citation type="journal article" date="2020" name="New Phytol.">
        <title>Comparative genomics reveals dynamic genome evolution in host specialist ectomycorrhizal fungi.</title>
        <authorList>
            <person name="Lofgren L.A."/>
            <person name="Nguyen N.H."/>
            <person name="Vilgalys R."/>
            <person name="Ruytinx J."/>
            <person name="Liao H.L."/>
            <person name="Branco S."/>
            <person name="Kuo A."/>
            <person name="LaButti K."/>
            <person name="Lipzen A."/>
            <person name="Andreopoulos W."/>
            <person name="Pangilinan J."/>
            <person name="Riley R."/>
            <person name="Hundley H."/>
            <person name="Na H."/>
            <person name="Barry K."/>
            <person name="Grigoriev I.V."/>
            <person name="Stajich J.E."/>
            <person name="Kennedy P.G."/>
        </authorList>
    </citation>
    <scope>NUCLEOTIDE SEQUENCE</scope>
    <source>
        <strain evidence="7">FC423</strain>
    </source>
</reference>
<dbReference type="InterPro" id="IPR001650">
    <property type="entry name" value="Helicase_C-like"/>
</dbReference>
<accession>A0A9P7JX76</accession>
<evidence type="ECO:0000256" key="2">
    <source>
        <dbReference type="ARBA" id="ARBA00022801"/>
    </source>
</evidence>
<protein>
    <submittedName>
        <fullName evidence="7">P-loop containing nucleoside triphosphate hydrolase protein</fullName>
    </submittedName>
</protein>
<dbReference type="SUPFAM" id="SSF52540">
    <property type="entry name" value="P-loop containing nucleoside triphosphate hydrolases"/>
    <property type="match status" value="2"/>
</dbReference>
<dbReference type="RefSeq" id="XP_041296036.1">
    <property type="nucleotide sequence ID" value="XM_041436258.1"/>
</dbReference>
<evidence type="ECO:0000313" key="8">
    <source>
        <dbReference type="Proteomes" id="UP000823399"/>
    </source>
</evidence>
<proteinExistence type="predicted"/>
<dbReference type="PROSITE" id="PS51192">
    <property type="entry name" value="HELICASE_ATP_BIND_1"/>
    <property type="match status" value="1"/>
</dbReference>
<dbReference type="InterPro" id="IPR038718">
    <property type="entry name" value="SNF2-like_sf"/>
</dbReference>
<dbReference type="Pfam" id="PF00271">
    <property type="entry name" value="Helicase_C"/>
    <property type="match status" value="1"/>
</dbReference>
<organism evidence="7 8">
    <name type="scientific">Suillus discolor</name>
    <dbReference type="NCBI Taxonomy" id="1912936"/>
    <lineage>
        <taxon>Eukaryota</taxon>
        <taxon>Fungi</taxon>
        <taxon>Dikarya</taxon>
        <taxon>Basidiomycota</taxon>
        <taxon>Agaricomycotina</taxon>
        <taxon>Agaricomycetes</taxon>
        <taxon>Agaricomycetidae</taxon>
        <taxon>Boletales</taxon>
        <taxon>Suillineae</taxon>
        <taxon>Suillaceae</taxon>
        <taxon>Suillus</taxon>
    </lineage>
</organism>
<dbReference type="OrthoDB" id="413460at2759"/>
<dbReference type="Pfam" id="PF00176">
    <property type="entry name" value="SNF2-rel_dom"/>
    <property type="match status" value="1"/>
</dbReference>
<dbReference type="SMART" id="SM00490">
    <property type="entry name" value="HELICc"/>
    <property type="match status" value="1"/>
</dbReference>
<dbReference type="InterPro" id="IPR050496">
    <property type="entry name" value="SNF2_RAD54_helicase_repair"/>
</dbReference>
<dbReference type="InterPro" id="IPR014001">
    <property type="entry name" value="Helicase_ATP-bd"/>
</dbReference>
<evidence type="ECO:0000313" key="7">
    <source>
        <dbReference type="EMBL" id="KAG2113742.1"/>
    </source>
</evidence>
<dbReference type="InterPro" id="IPR027417">
    <property type="entry name" value="P-loop_NTPase"/>
</dbReference>
<feature type="compositionally biased region" description="Acidic residues" evidence="4">
    <location>
        <begin position="943"/>
        <end position="954"/>
    </location>
</feature>
<dbReference type="PROSITE" id="PS51194">
    <property type="entry name" value="HELICASE_CTER"/>
    <property type="match status" value="1"/>
</dbReference>
<keyword evidence="2 7" id="KW-0378">Hydrolase</keyword>
<dbReference type="Gene3D" id="1.20.120.850">
    <property type="entry name" value="SWI2/SNF2 ATPases, N-terminal domain"/>
    <property type="match status" value="1"/>
</dbReference>
<feature type="domain" description="Helicase ATP-binding" evidence="5">
    <location>
        <begin position="406"/>
        <end position="577"/>
    </location>
</feature>
<comment type="caution">
    <text evidence="7">The sequence shown here is derived from an EMBL/GenBank/DDBJ whole genome shotgun (WGS) entry which is preliminary data.</text>
</comment>